<sequence>MSSLASSMEFERRKFTNLRAYDFQRSVAKQEVHKEHDECGETALYPLSPLSLTLYYAFDNDVEVG</sequence>
<name>A0ABX1XP04_9BACL</name>
<keyword evidence="2" id="KW-1185">Reference proteome</keyword>
<proteinExistence type="predicted"/>
<comment type="caution">
    <text evidence="1">The sequence shown here is derived from an EMBL/GenBank/DDBJ whole genome shotgun (WGS) entry which is preliminary data.</text>
</comment>
<dbReference type="RefSeq" id="WP_171640581.1">
    <property type="nucleotide sequence ID" value="NZ_WHOA01000009.1"/>
</dbReference>
<gene>
    <name evidence="1" type="ORF">GC098_02255</name>
</gene>
<reference evidence="1 2" key="1">
    <citation type="submission" date="2019-10" db="EMBL/GenBank/DDBJ databases">
        <title>Description of Paenibacillus terrestris sp. nov.</title>
        <authorList>
            <person name="Carlier A."/>
            <person name="Qi S."/>
        </authorList>
    </citation>
    <scope>NUCLEOTIDE SEQUENCE [LARGE SCALE GENOMIC DNA]</scope>
    <source>
        <strain evidence="1 2">LMG 31458</strain>
    </source>
</reference>
<evidence type="ECO:0000313" key="1">
    <source>
        <dbReference type="EMBL" id="NOU70270.1"/>
    </source>
</evidence>
<accession>A0ABX1XP04</accession>
<organism evidence="1 2">
    <name type="scientific">Paenibacillus phytorum</name>
    <dbReference type="NCBI Taxonomy" id="2654977"/>
    <lineage>
        <taxon>Bacteria</taxon>
        <taxon>Bacillati</taxon>
        <taxon>Bacillota</taxon>
        <taxon>Bacilli</taxon>
        <taxon>Bacillales</taxon>
        <taxon>Paenibacillaceae</taxon>
        <taxon>Paenibacillus</taxon>
    </lineage>
</organism>
<protein>
    <submittedName>
        <fullName evidence="1">Uncharacterized protein</fullName>
    </submittedName>
</protein>
<evidence type="ECO:0000313" key="2">
    <source>
        <dbReference type="Proteomes" id="UP000616779"/>
    </source>
</evidence>
<dbReference type="EMBL" id="WHOA01000009">
    <property type="protein sequence ID" value="NOU70270.1"/>
    <property type="molecule type" value="Genomic_DNA"/>
</dbReference>
<dbReference type="Proteomes" id="UP000616779">
    <property type="component" value="Unassembled WGS sequence"/>
</dbReference>